<evidence type="ECO:0000313" key="2">
    <source>
        <dbReference type="Proteomes" id="UP001354073"/>
    </source>
</evidence>
<evidence type="ECO:0000313" key="1">
    <source>
        <dbReference type="EMBL" id="MGI1900840.1"/>
    </source>
</evidence>
<comment type="caution">
    <text evidence="1">The sequence shown here is derived from an EMBL/GenBank/DDBJ whole genome shotgun (WGS) entry which is preliminary data.</text>
</comment>
<protein>
    <submittedName>
        <fullName evidence="1">Uncharacterized protein</fullName>
    </submittedName>
</protein>
<sequence length="104" mass="11873">MNIDHTGSTAMTYSEAHKPTITKSPEATCVSPQEHSGSYKDEFFTVAMGSDIRPYELAEAGLNMLNWKFFPADIEEVRERLSDFVVTDESTTLNKVFRFERLPY</sequence>
<name>A0ACC7RHZ5_9VIBR</name>
<gene>
    <name evidence="1" type="ORF">REH74_025265</name>
</gene>
<proteinExistence type="predicted"/>
<dbReference type="Proteomes" id="UP001354073">
    <property type="component" value="Unassembled WGS sequence"/>
</dbReference>
<accession>A0ACC7RHZ5</accession>
<organism evidence="1 2">
    <name type="scientific">Vibrio campbellii</name>
    <dbReference type="NCBI Taxonomy" id="680"/>
    <lineage>
        <taxon>Bacteria</taxon>
        <taxon>Pseudomonadati</taxon>
        <taxon>Pseudomonadota</taxon>
        <taxon>Gammaproteobacteria</taxon>
        <taxon>Vibrionales</taxon>
        <taxon>Vibrionaceae</taxon>
        <taxon>Vibrio</taxon>
    </lineage>
</organism>
<reference evidence="1" key="1">
    <citation type="submission" date="2024-11" db="EMBL/GenBank/DDBJ databases">
        <title>Identification of new Vibrio campbellii strains harboring the pVA1 plasmid isolated from Penaeus vannamei postlarvae affected by outbreaks of acute hepatopancreatic necrosis disease (AHPND) in Mexico.</title>
        <authorList>
            <person name="Gomez-Gil B."/>
            <person name="Enciso-Ibarra J."/>
        </authorList>
    </citation>
    <scope>NUCLEOTIDE SEQUENCE</scope>
    <source>
        <strain evidence="1">M270204</strain>
    </source>
</reference>
<dbReference type="EMBL" id="JAVHXJ020000246">
    <property type="protein sequence ID" value="MGI1900840.1"/>
    <property type="molecule type" value="Genomic_DNA"/>
</dbReference>